<dbReference type="Pfam" id="PF13489">
    <property type="entry name" value="Methyltransf_23"/>
    <property type="match status" value="1"/>
</dbReference>
<dbReference type="SUPFAM" id="SSF53335">
    <property type="entry name" value="S-adenosyl-L-methionine-dependent methyltransferases"/>
    <property type="match status" value="1"/>
</dbReference>
<gene>
    <name evidence="1" type="ORF">PRZ48_008318</name>
</gene>
<evidence type="ECO:0000313" key="2">
    <source>
        <dbReference type="Proteomes" id="UP001305779"/>
    </source>
</evidence>
<evidence type="ECO:0000313" key="1">
    <source>
        <dbReference type="EMBL" id="KAK4500132.1"/>
    </source>
</evidence>
<evidence type="ECO:0008006" key="3">
    <source>
        <dbReference type="Google" id="ProtNLM"/>
    </source>
</evidence>
<dbReference type="InterPro" id="IPR029063">
    <property type="entry name" value="SAM-dependent_MTases_sf"/>
</dbReference>
<name>A0ABR0EF54_ZASCE</name>
<sequence length="278" mass="30671">MEPMELYVQSMQQTDHNLREQARLEGQHEVVLHAMNGQAIYAPIDLSMPNLRILDSGCANGRWLQDLAKSVAPTQHSYVGTDVADGAFPDHAPENFTFVKQSITDPWPDSWKGSFDIVHQRFTLAAAAKLGLLPVVRSLADLLKPSGWMQLIEPDTDAIPGNAASASQFIDMIEAIVAFSFGHARAFKDLDQVMKDAGLINVQRREVMVPWGATAPTAELAIKGVETPAAVVGEMENVMKGLGIWKDKWNGLEGRLRKELADKGGYERVYVLYGQKKT</sequence>
<dbReference type="EMBL" id="JAXOVC010000006">
    <property type="protein sequence ID" value="KAK4500132.1"/>
    <property type="molecule type" value="Genomic_DNA"/>
</dbReference>
<protein>
    <recommendedName>
        <fullName evidence="3">Methyltransferase</fullName>
    </recommendedName>
</protein>
<keyword evidence="2" id="KW-1185">Reference proteome</keyword>
<comment type="caution">
    <text evidence="1">The sequence shown here is derived from an EMBL/GenBank/DDBJ whole genome shotgun (WGS) entry which is preliminary data.</text>
</comment>
<reference evidence="1 2" key="1">
    <citation type="journal article" date="2023" name="G3 (Bethesda)">
        <title>A chromosome-level genome assembly of Zasmidium syzygii isolated from banana leaves.</title>
        <authorList>
            <person name="van Westerhoven A.C."/>
            <person name="Mehrabi R."/>
            <person name="Talebi R."/>
            <person name="Steentjes M.B.F."/>
            <person name="Corcolon B."/>
            <person name="Chong P.A."/>
            <person name="Kema G.H.J."/>
            <person name="Seidl M.F."/>
        </authorList>
    </citation>
    <scope>NUCLEOTIDE SEQUENCE [LARGE SCALE GENOMIC DNA]</scope>
    <source>
        <strain evidence="1 2">P124</strain>
    </source>
</reference>
<accession>A0ABR0EF54</accession>
<dbReference type="CDD" id="cd02440">
    <property type="entry name" value="AdoMet_MTases"/>
    <property type="match status" value="1"/>
</dbReference>
<dbReference type="Proteomes" id="UP001305779">
    <property type="component" value="Unassembled WGS sequence"/>
</dbReference>
<organism evidence="1 2">
    <name type="scientific">Zasmidium cellare</name>
    <name type="common">Wine cellar mold</name>
    <name type="synonym">Racodium cellare</name>
    <dbReference type="NCBI Taxonomy" id="395010"/>
    <lineage>
        <taxon>Eukaryota</taxon>
        <taxon>Fungi</taxon>
        <taxon>Dikarya</taxon>
        <taxon>Ascomycota</taxon>
        <taxon>Pezizomycotina</taxon>
        <taxon>Dothideomycetes</taxon>
        <taxon>Dothideomycetidae</taxon>
        <taxon>Mycosphaerellales</taxon>
        <taxon>Mycosphaerellaceae</taxon>
        <taxon>Zasmidium</taxon>
    </lineage>
</organism>
<dbReference type="Gene3D" id="3.40.50.150">
    <property type="entry name" value="Vaccinia Virus protein VP39"/>
    <property type="match status" value="1"/>
</dbReference>
<proteinExistence type="predicted"/>